<dbReference type="GO" id="GO:0005886">
    <property type="term" value="C:plasma membrane"/>
    <property type="evidence" value="ECO:0007669"/>
    <property type="project" value="UniProtKB-SubCell"/>
</dbReference>
<feature type="transmembrane region" description="Helical" evidence="12">
    <location>
        <begin position="245"/>
        <end position="270"/>
    </location>
</feature>
<comment type="subcellular location">
    <subcellularLocation>
        <location evidence="12 13">Cell membrane</location>
        <topology evidence="12 13">Multi-pass membrane protein</topology>
    </subcellularLocation>
    <subcellularLocation>
        <location evidence="1">Membrane</location>
        <topology evidence="1">Multi-pass membrane protein</topology>
    </subcellularLocation>
</comment>
<keyword evidence="10 12" id="KW-0472">Membrane</keyword>
<protein>
    <recommendedName>
        <fullName evidence="12 13">ATP synthase subunit a</fullName>
    </recommendedName>
    <alternativeName>
        <fullName evidence="12">ATP synthase F0 sector subunit a</fullName>
    </alternativeName>
    <alternativeName>
        <fullName evidence="12">F-ATPase subunit 6</fullName>
    </alternativeName>
</protein>
<reference evidence="14 15" key="1">
    <citation type="submission" date="2014-08" db="EMBL/GenBank/DDBJ databases">
        <title>Draft genome sequence of a novel L-asparaginase producing marine bacterium, Halomonas campaniensis.</title>
        <authorList>
            <person name="Sundarakrishnan B."/>
            <person name="Moushumi Priya A."/>
            <person name="Raman G."/>
            <person name="Sakthivel N."/>
            <person name="Park S."/>
            <person name="Jayachandran S."/>
        </authorList>
    </citation>
    <scope>NUCLEOTIDE SEQUENCE [LARGE SCALE GENOMIC DNA]</scope>
    <source>
        <strain evidence="14 15">SK03</strain>
    </source>
</reference>
<feature type="transmembrane region" description="Helical" evidence="12">
    <location>
        <begin position="44"/>
        <end position="66"/>
    </location>
</feature>
<dbReference type="InterPro" id="IPR045082">
    <property type="entry name" value="ATP_syn_F0_a_bact/chloroplast"/>
</dbReference>
<feature type="transmembrane region" description="Helical" evidence="12">
    <location>
        <begin position="106"/>
        <end position="131"/>
    </location>
</feature>
<dbReference type="GO" id="GO:0042777">
    <property type="term" value="P:proton motive force-driven plasma membrane ATP synthesis"/>
    <property type="evidence" value="ECO:0007669"/>
    <property type="project" value="TreeGrafter"/>
</dbReference>
<dbReference type="GO" id="GO:0045259">
    <property type="term" value="C:proton-transporting ATP synthase complex"/>
    <property type="evidence" value="ECO:0007669"/>
    <property type="project" value="UniProtKB-KW"/>
</dbReference>
<dbReference type="GO" id="GO:0046933">
    <property type="term" value="F:proton-transporting ATP synthase activity, rotational mechanism"/>
    <property type="evidence" value="ECO:0007669"/>
    <property type="project" value="UniProtKB-UniRule"/>
</dbReference>
<keyword evidence="15" id="KW-1185">Reference proteome</keyword>
<keyword evidence="8 12" id="KW-1133">Transmembrane helix</keyword>
<evidence type="ECO:0000313" key="14">
    <source>
        <dbReference type="EMBL" id="OWV31646.1"/>
    </source>
</evidence>
<evidence type="ECO:0000256" key="12">
    <source>
        <dbReference type="HAMAP-Rule" id="MF_01393"/>
    </source>
</evidence>
<dbReference type="InterPro" id="IPR035908">
    <property type="entry name" value="F0_ATP_A_sf"/>
</dbReference>
<evidence type="ECO:0000256" key="9">
    <source>
        <dbReference type="ARBA" id="ARBA00023065"/>
    </source>
</evidence>
<dbReference type="PANTHER" id="PTHR42823">
    <property type="entry name" value="ATP SYNTHASE SUBUNIT A, CHLOROPLASTIC"/>
    <property type="match status" value="1"/>
</dbReference>
<feature type="transmembrane region" description="Helical" evidence="12">
    <location>
        <begin position="219"/>
        <end position="239"/>
    </location>
</feature>
<evidence type="ECO:0000256" key="5">
    <source>
        <dbReference type="ARBA" id="ARBA00022547"/>
    </source>
</evidence>
<dbReference type="InterPro" id="IPR000568">
    <property type="entry name" value="ATP_synth_F0_asu"/>
</dbReference>
<evidence type="ECO:0000256" key="11">
    <source>
        <dbReference type="ARBA" id="ARBA00023310"/>
    </source>
</evidence>
<dbReference type="NCBIfam" id="NF004477">
    <property type="entry name" value="PRK05815.1-1"/>
    <property type="match status" value="1"/>
</dbReference>
<evidence type="ECO:0000256" key="7">
    <source>
        <dbReference type="ARBA" id="ARBA00022781"/>
    </source>
</evidence>
<keyword evidence="5 12" id="KW-0138">CF(0)</keyword>
<keyword evidence="3 12" id="KW-0813">Transport</keyword>
<proteinExistence type="inferred from homology"/>
<evidence type="ECO:0000256" key="1">
    <source>
        <dbReference type="ARBA" id="ARBA00004141"/>
    </source>
</evidence>
<dbReference type="CDD" id="cd00310">
    <property type="entry name" value="ATP-synt_Fo_a_6"/>
    <property type="match status" value="1"/>
</dbReference>
<dbReference type="Gene3D" id="1.20.120.220">
    <property type="entry name" value="ATP synthase, F0 complex, subunit A"/>
    <property type="match status" value="1"/>
</dbReference>
<keyword evidence="6 12" id="KW-0812">Transmembrane</keyword>
<gene>
    <name evidence="12" type="primary">atpB</name>
    <name evidence="14" type="ORF">JI62_00345</name>
</gene>
<keyword evidence="9 12" id="KW-0406">Ion transport</keyword>
<evidence type="ECO:0000313" key="15">
    <source>
        <dbReference type="Proteomes" id="UP000197334"/>
    </source>
</evidence>
<comment type="similarity">
    <text evidence="2 12 13">Belongs to the ATPase A chain family.</text>
</comment>
<keyword evidence="7 12" id="KW-0375">Hydrogen ion transport</keyword>
<dbReference type="PROSITE" id="PS00449">
    <property type="entry name" value="ATPASE_A"/>
    <property type="match status" value="1"/>
</dbReference>
<dbReference type="HAMAP" id="MF_01393">
    <property type="entry name" value="ATP_synth_a_bact"/>
    <property type="match status" value="1"/>
</dbReference>
<dbReference type="AlphaFoldDB" id="A0A246S5B6"/>
<comment type="caution">
    <text evidence="14">The sequence shown here is derived from an EMBL/GenBank/DDBJ whole genome shotgun (WGS) entry which is preliminary data.</text>
</comment>
<organism evidence="14 15">
    <name type="scientific">Halomonas campaniensis</name>
    <dbReference type="NCBI Taxonomy" id="213554"/>
    <lineage>
        <taxon>Bacteria</taxon>
        <taxon>Pseudomonadati</taxon>
        <taxon>Pseudomonadota</taxon>
        <taxon>Gammaproteobacteria</taxon>
        <taxon>Oceanospirillales</taxon>
        <taxon>Halomonadaceae</taxon>
        <taxon>Halomonas</taxon>
    </lineage>
</organism>
<evidence type="ECO:0000256" key="6">
    <source>
        <dbReference type="ARBA" id="ARBA00022692"/>
    </source>
</evidence>
<dbReference type="PRINTS" id="PR00123">
    <property type="entry name" value="ATPASEA"/>
</dbReference>
<dbReference type="RefSeq" id="WP_088698261.1">
    <property type="nucleotide sequence ID" value="NZ_JPUA01000001.1"/>
</dbReference>
<dbReference type="OrthoDB" id="9789241at2"/>
<dbReference type="STRING" id="213554.FF32_06115"/>
<dbReference type="PANTHER" id="PTHR42823:SF3">
    <property type="entry name" value="ATP SYNTHASE SUBUNIT A, CHLOROPLASTIC"/>
    <property type="match status" value="1"/>
</dbReference>
<comment type="function">
    <text evidence="12 13">Key component of the proton channel; it plays a direct role in the translocation of protons across the membrane.</text>
</comment>
<dbReference type="Pfam" id="PF00119">
    <property type="entry name" value="ATP-synt_A"/>
    <property type="match status" value="1"/>
</dbReference>
<name>A0A246S5B6_9GAMM</name>
<dbReference type="Proteomes" id="UP000197334">
    <property type="component" value="Unassembled WGS sequence"/>
</dbReference>
<evidence type="ECO:0000256" key="8">
    <source>
        <dbReference type="ARBA" id="ARBA00022989"/>
    </source>
</evidence>
<evidence type="ECO:0000256" key="4">
    <source>
        <dbReference type="ARBA" id="ARBA00022475"/>
    </source>
</evidence>
<dbReference type="InterPro" id="IPR023011">
    <property type="entry name" value="ATP_synth_F0_asu_AS"/>
</dbReference>
<evidence type="ECO:0000256" key="13">
    <source>
        <dbReference type="RuleBase" id="RU000483"/>
    </source>
</evidence>
<evidence type="ECO:0000256" key="2">
    <source>
        <dbReference type="ARBA" id="ARBA00006810"/>
    </source>
</evidence>
<dbReference type="EMBL" id="JPUA01000001">
    <property type="protein sequence ID" value="OWV31646.1"/>
    <property type="molecule type" value="Genomic_DNA"/>
</dbReference>
<accession>A0A246S5B6</accession>
<feature type="transmembrane region" description="Helical" evidence="12">
    <location>
        <begin position="152"/>
        <end position="171"/>
    </location>
</feature>
<keyword evidence="11 12" id="KW-0066">ATP synthesis</keyword>
<dbReference type="NCBIfam" id="TIGR01131">
    <property type="entry name" value="ATP_synt_6_or_A"/>
    <property type="match status" value="1"/>
</dbReference>
<evidence type="ECO:0000256" key="3">
    <source>
        <dbReference type="ARBA" id="ARBA00022448"/>
    </source>
</evidence>
<evidence type="ECO:0000256" key="10">
    <source>
        <dbReference type="ARBA" id="ARBA00023136"/>
    </source>
</evidence>
<sequence>MAAGNEVSTTYYIQHHLQNLTFGNHPENGWSLAHSAEEASEMGFWAIHLDTMGWSIAMGLLFIWIFRKAGRMATTGVPSGLQNAVEMVVEFVEDMIRGTFKGHNPLIAPLALTLFVWILFMNTLKIIPVDYFPVLFSKLGVDYMKIVPTTDVNATLGLALGVFGLILYYSFKVKGVGGFAKELSLTPFNHWALIPFNLLLEIVALLVKPFSLAMRLFGNMFAGEVIFILIAMLPFWAIWVLDVPWAIFHILIVVLQAFIFTVLSVVYLSAAHEHH</sequence>
<keyword evidence="4 12" id="KW-1003">Cell membrane</keyword>
<dbReference type="FunFam" id="1.20.120.220:FF:000002">
    <property type="entry name" value="ATP synthase subunit a"/>
    <property type="match status" value="1"/>
</dbReference>
<dbReference type="SUPFAM" id="SSF81336">
    <property type="entry name" value="F1F0 ATP synthase subunit A"/>
    <property type="match status" value="1"/>
</dbReference>